<dbReference type="InterPro" id="IPR011545">
    <property type="entry name" value="DEAD/DEAH_box_helicase_dom"/>
</dbReference>
<dbReference type="SUPFAM" id="SSF52540">
    <property type="entry name" value="P-loop containing nucleoside triphosphate hydrolases"/>
    <property type="match status" value="1"/>
</dbReference>
<dbReference type="SMART" id="SM00382">
    <property type="entry name" value="AAA"/>
    <property type="match status" value="1"/>
</dbReference>
<comment type="similarity">
    <text evidence="1">Belongs to the DEAD box helicase family. DEAH subfamily.</text>
</comment>
<dbReference type="Pfam" id="PF21010">
    <property type="entry name" value="HA2_C"/>
    <property type="match status" value="1"/>
</dbReference>
<accession>A0AAD5LEG3</accession>
<keyword evidence="2" id="KW-0547">Nucleotide-binding</keyword>
<dbReference type="InterPro" id="IPR007502">
    <property type="entry name" value="Helicase-assoc_dom"/>
</dbReference>
<dbReference type="InterPro" id="IPR003593">
    <property type="entry name" value="AAA+_ATPase"/>
</dbReference>
<keyword evidence="10" id="KW-1185">Reference proteome</keyword>
<evidence type="ECO:0000256" key="4">
    <source>
        <dbReference type="ARBA" id="ARBA00022806"/>
    </source>
</evidence>
<evidence type="ECO:0000256" key="1">
    <source>
        <dbReference type="ARBA" id="ARBA00008792"/>
    </source>
</evidence>
<sequence length="1234" mass="138851">MGPNKKGFNWKARQVVTTKIIQTEGVEIEISGAQSSKYDECNALVLPSKKRKTKVVKEKKSNQRILSKTQRKKLEKIVDVKKKKAKRADLLESLAKLQPSAQEFSMMTSLTSVQTKGIKRSMAEVESVQLFDEPGKQASGTAGNKRRQRWKGKEENEKVENLRTDGNVIGTEVIEESSSSENEEMEEEEEDNTEEPDENEEQPKDIEGEPEGKEEEPEGNEEEPEGNEEEPEGNEEEPKESKEKPTNEEDEAMSKAGTDVTSSDKADIANGNIITTEESTHVNKDDKTPAPKREAKPATFVPVHRTAEVQAARMKLPILAEEQAIVEAINENPVVILAGETGSGKTTQVPQFLYEAGYAANGKIIGVTEPRRVAATSMANRVADEMNLHDGQVGYQIRFEGNVKDNTRIKFMTDGVLLKAIQKDFLLSNYSVVIIDEAHERSVYSDILLGLLSRIVMLRHKRGNPLKLVIMSATLRVEDFTENRRLFKNKPVVIQVEARQFPVSVHFNKRTAFEDYVDEAYRKVCKIHRQLPDGGILVFLTGQQEVNALCRKLRQTFPGVKKTEEPEPTDASSAKPEDVPIASDPEEDEDMEKVLAKIKRKQQSIKKRSKKEVDQRLKINLDHYSALPLQEQEEDNDENLGDLADSDQELDINDEQSEALSQSQTAPPLWVLPLYSLLPSYRQQKVFAPPPEGSRLCVVSTNVAETSLTIPNVRYVVDTGRVKTKFFDKITGVSAFHVTWTSQAAANQRAGRAGRTGPGHCYRLYSSAVFNDEFEKFSLPDIARRPIDDLVLQMKSMDIEKVIHFPFPTPPDIQQLYAAERRLLLLNALEPPPRSVGLKQSQEWTSKITPLGRAMAAYPLAPRFAKMLLLSQQNDLLQLSITLVAALSVQELVLDQPADSEAGDTHRRWLGQRRSWAGTGQSLLLGDPMVLLRAVGAAEYSGDIEAFCLTNGIRSKALREVRKLRVQLTNETNLILPSGTASIVVDPRMAPPTELQAKLLRQILMAGLPDHVAKRIPPNEIKEAEDRRKYKYAYRCPEMEDPVFLNPSSILRYSHPEWIIYQDIYEHADKIYLRGITAIEPEWLPIFSPTQCTFSAPLELPAPRYDSDQGRVMCHMNVTFGRSGWPLPVMELEYPAGIDRFKFFAQFFLNGDVCRPLAKYTAALLSTPSTMVKTWAKLQPRTQVLLQQLTSGNVHSLDSLLAAWQKDKLYLLEAYKAWVPESLHEEIATLWPPV</sequence>
<dbReference type="Proteomes" id="UP000820818">
    <property type="component" value="Linkage Group LG3"/>
</dbReference>
<reference evidence="9 10" key="1">
    <citation type="submission" date="2022-05" db="EMBL/GenBank/DDBJ databases">
        <title>A multi-omics perspective on studying reproductive biology in Daphnia sinensis.</title>
        <authorList>
            <person name="Jia J."/>
        </authorList>
    </citation>
    <scope>NUCLEOTIDE SEQUENCE [LARGE SCALE GENOMIC DNA]</scope>
    <source>
        <strain evidence="9 10">WSL</strain>
    </source>
</reference>
<dbReference type="SMART" id="SM00847">
    <property type="entry name" value="HA2"/>
    <property type="match status" value="1"/>
</dbReference>
<dbReference type="PROSITE" id="PS00690">
    <property type="entry name" value="DEAH_ATP_HELICASE"/>
    <property type="match status" value="1"/>
</dbReference>
<dbReference type="InterPro" id="IPR027417">
    <property type="entry name" value="P-loop_NTPase"/>
</dbReference>
<evidence type="ECO:0000313" key="10">
    <source>
        <dbReference type="Proteomes" id="UP000820818"/>
    </source>
</evidence>
<comment type="caution">
    <text evidence="9">The sequence shown here is derived from an EMBL/GenBank/DDBJ whole genome shotgun (WGS) entry which is preliminary data.</text>
</comment>
<dbReference type="SMART" id="SM00490">
    <property type="entry name" value="HELICc"/>
    <property type="match status" value="1"/>
</dbReference>
<name>A0AAD5LEG3_9CRUS</name>
<dbReference type="PANTHER" id="PTHR18934:SF99">
    <property type="entry name" value="ATP-DEPENDENT RNA HELICASE DHX37-RELATED"/>
    <property type="match status" value="1"/>
</dbReference>
<dbReference type="SMART" id="SM00487">
    <property type="entry name" value="DEXDc"/>
    <property type="match status" value="1"/>
</dbReference>
<dbReference type="Pfam" id="PF07717">
    <property type="entry name" value="OB_NTP_bind"/>
    <property type="match status" value="1"/>
</dbReference>
<dbReference type="PROSITE" id="PS51192">
    <property type="entry name" value="HELICASE_ATP_BIND_1"/>
    <property type="match status" value="1"/>
</dbReference>
<feature type="domain" description="Helicase ATP-binding" evidence="7">
    <location>
        <begin position="326"/>
        <end position="493"/>
    </location>
</feature>
<dbReference type="InterPro" id="IPR002464">
    <property type="entry name" value="DNA/RNA_helicase_DEAH_CS"/>
</dbReference>
<dbReference type="InterPro" id="IPR011709">
    <property type="entry name" value="DEAD-box_helicase_OB_fold"/>
</dbReference>
<feature type="compositionally biased region" description="Acidic residues" evidence="6">
    <location>
        <begin position="212"/>
        <end position="238"/>
    </location>
</feature>
<evidence type="ECO:0000256" key="5">
    <source>
        <dbReference type="ARBA" id="ARBA00022840"/>
    </source>
</evidence>
<feature type="compositionally biased region" description="Basic and acidic residues" evidence="6">
    <location>
        <begin position="151"/>
        <end position="163"/>
    </location>
</feature>
<dbReference type="InterPro" id="IPR056371">
    <property type="entry name" value="DHX37-like_C"/>
</dbReference>
<evidence type="ECO:0000259" key="7">
    <source>
        <dbReference type="PROSITE" id="PS51192"/>
    </source>
</evidence>
<feature type="region of interest" description="Disordered" evidence="6">
    <location>
        <begin position="559"/>
        <end position="590"/>
    </location>
</feature>
<dbReference type="PROSITE" id="PS51194">
    <property type="entry name" value="HELICASE_CTER"/>
    <property type="match status" value="1"/>
</dbReference>
<dbReference type="GO" id="GO:0003723">
    <property type="term" value="F:RNA binding"/>
    <property type="evidence" value="ECO:0007669"/>
    <property type="project" value="TreeGrafter"/>
</dbReference>
<feature type="domain" description="Helicase C-terminal" evidence="8">
    <location>
        <begin position="620"/>
        <end position="798"/>
    </location>
</feature>
<dbReference type="InterPro" id="IPR014001">
    <property type="entry name" value="Helicase_ATP-bd"/>
</dbReference>
<dbReference type="FunFam" id="3.40.50.300:FF:003770">
    <property type="entry name" value="ATP-dependent RNA helicase DHR1, putative"/>
    <property type="match status" value="1"/>
</dbReference>
<dbReference type="Gene3D" id="3.40.50.300">
    <property type="entry name" value="P-loop containing nucleotide triphosphate hydrolases"/>
    <property type="match status" value="3"/>
</dbReference>
<dbReference type="AlphaFoldDB" id="A0AAD5LEG3"/>
<feature type="compositionally biased region" description="Basic and acidic residues" evidence="6">
    <location>
        <begin position="201"/>
        <end position="211"/>
    </location>
</feature>
<feature type="compositionally biased region" description="Basic and acidic residues" evidence="6">
    <location>
        <begin position="278"/>
        <end position="295"/>
    </location>
</feature>
<gene>
    <name evidence="9" type="ORF">GHT06_012192</name>
</gene>
<dbReference type="PANTHER" id="PTHR18934">
    <property type="entry name" value="ATP-DEPENDENT RNA HELICASE"/>
    <property type="match status" value="1"/>
</dbReference>
<dbReference type="GO" id="GO:0004386">
    <property type="term" value="F:helicase activity"/>
    <property type="evidence" value="ECO:0007669"/>
    <property type="project" value="UniProtKB-KW"/>
</dbReference>
<dbReference type="CDD" id="cd18791">
    <property type="entry name" value="SF2_C_RHA"/>
    <property type="match status" value="1"/>
</dbReference>
<dbReference type="GO" id="GO:0005730">
    <property type="term" value="C:nucleolus"/>
    <property type="evidence" value="ECO:0007669"/>
    <property type="project" value="TreeGrafter"/>
</dbReference>
<evidence type="ECO:0000259" key="8">
    <source>
        <dbReference type="PROSITE" id="PS51194"/>
    </source>
</evidence>
<dbReference type="InterPro" id="IPR001650">
    <property type="entry name" value="Helicase_C-like"/>
</dbReference>
<feature type="region of interest" description="Disordered" evidence="6">
    <location>
        <begin position="127"/>
        <end position="295"/>
    </location>
</feature>
<keyword evidence="4" id="KW-0347">Helicase</keyword>
<dbReference type="Pfam" id="PF23362">
    <property type="entry name" value="DHX37_C"/>
    <property type="match status" value="1"/>
</dbReference>
<feature type="compositionally biased region" description="Acidic residues" evidence="6">
    <location>
        <begin position="631"/>
        <end position="644"/>
    </location>
</feature>
<dbReference type="GO" id="GO:0016787">
    <property type="term" value="F:hydrolase activity"/>
    <property type="evidence" value="ECO:0007669"/>
    <property type="project" value="UniProtKB-KW"/>
</dbReference>
<organism evidence="9 10">
    <name type="scientific">Daphnia sinensis</name>
    <dbReference type="NCBI Taxonomy" id="1820382"/>
    <lineage>
        <taxon>Eukaryota</taxon>
        <taxon>Metazoa</taxon>
        <taxon>Ecdysozoa</taxon>
        <taxon>Arthropoda</taxon>
        <taxon>Crustacea</taxon>
        <taxon>Branchiopoda</taxon>
        <taxon>Diplostraca</taxon>
        <taxon>Cladocera</taxon>
        <taxon>Anomopoda</taxon>
        <taxon>Daphniidae</taxon>
        <taxon>Daphnia</taxon>
        <taxon>Daphnia similis group</taxon>
    </lineage>
</organism>
<dbReference type="Pfam" id="PF00270">
    <property type="entry name" value="DEAD"/>
    <property type="match status" value="1"/>
</dbReference>
<dbReference type="GO" id="GO:0000462">
    <property type="term" value="P:maturation of SSU-rRNA from tricistronic rRNA transcript (SSU-rRNA, 5.8S rRNA, LSU-rRNA)"/>
    <property type="evidence" value="ECO:0007669"/>
    <property type="project" value="TreeGrafter"/>
</dbReference>
<proteinExistence type="inferred from homology"/>
<dbReference type="CDD" id="cd17982">
    <property type="entry name" value="DEXHc_DHX37"/>
    <property type="match status" value="1"/>
</dbReference>
<evidence type="ECO:0000313" key="9">
    <source>
        <dbReference type="EMBL" id="KAI9561236.1"/>
    </source>
</evidence>
<keyword evidence="3" id="KW-0378">Hydrolase</keyword>
<dbReference type="EMBL" id="WJBH02000003">
    <property type="protein sequence ID" value="KAI9561236.1"/>
    <property type="molecule type" value="Genomic_DNA"/>
</dbReference>
<dbReference type="FunFam" id="1.20.120.1080:FF:000046">
    <property type="entry name" value="ATP-dependent RNA helicase DHX37"/>
    <property type="match status" value="1"/>
</dbReference>
<protein>
    <submittedName>
        <fullName evidence="9">Uncharacterized protein</fullName>
    </submittedName>
</protein>
<dbReference type="FunFam" id="3.40.50.300:FF:000895">
    <property type="entry name" value="probable ATP-dependent RNA helicase DHX37"/>
    <property type="match status" value="1"/>
</dbReference>
<feature type="region of interest" description="Disordered" evidence="6">
    <location>
        <begin position="624"/>
        <end position="644"/>
    </location>
</feature>
<evidence type="ECO:0000256" key="2">
    <source>
        <dbReference type="ARBA" id="ARBA00022741"/>
    </source>
</evidence>
<keyword evidence="5" id="KW-0067">ATP-binding</keyword>
<dbReference type="Pfam" id="PF00271">
    <property type="entry name" value="Helicase_C"/>
    <property type="match status" value="1"/>
</dbReference>
<dbReference type="GO" id="GO:0005524">
    <property type="term" value="F:ATP binding"/>
    <property type="evidence" value="ECO:0007669"/>
    <property type="project" value="UniProtKB-KW"/>
</dbReference>
<dbReference type="Gene3D" id="1.20.120.1080">
    <property type="match status" value="1"/>
</dbReference>
<feature type="compositionally biased region" description="Acidic residues" evidence="6">
    <location>
        <begin position="181"/>
        <end position="200"/>
    </location>
</feature>
<evidence type="ECO:0000256" key="6">
    <source>
        <dbReference type="SAM" id="MobiDB-lite"/>
    </source>
</evidence>
<evidence type="ECO:0000256" key="3">
    <source>
        <dbReference type="ARBA" id="ARBA00022801"/>
    </source>
</evidence>